<gene>
    <name evidence="2" type="ORF">SAMN05216313_15314</name>
</gene>
<feature type="compositionally biased region" description="Gly residues" evidence="1">
    <location>
        <begin position="23"/>
        <end position="37"/>
    </location>
</feature>
<dbReference type="AlphaFoldDB" id="A0A1I0K7U0"/>
<evidence type="ECO:0008006" key="4">
    <source>
        <dbReference type="Google" id="ProtNLM"/>
    </source>
</evidence>
<dbReference type="Proteomes" id="UP000198508">
    <property type="component" value="Unassembled WGS sequence"/>
</dbReference>
<dbReference type="STRING" id="460384.SAMN05216313_15314"/>
<proteinExistence type="predicted"/>
<feature type="compositionally biased region" description="Polar residues" evidence="1">
    <location>
        <begin position="1"/>
        <end position="11"/>
    </location>
</feature>
<feature type="region of interest" description="Disordered" evidence="1">
    <location>
        <begin position="1"/>
        <end position="54"/>
    </location>
</feature>
<organism evidence="2 3">
    <name type="scientific">Enterocloster lavalensis</name>
    <dbReference type="NCBI Taxonomy" id="460384"/>
    <lineage>
        <taxon>Bacteria</taxon>
        <taxon>Bacillati</taxon>
        <taxon>Bacillota</taxon>
        <taxon>Clostridia</taxon>
        <taxon>Lachnospirales</taxon>
        <taxon>Lachnospiraceae</taxon>
        <taxon>Enterocloster</taxon>
    </lineage>
</organism>
<name>A0A1I0K7U0_9FIRM</name>
<reference evidence="3" key="1">
    <citation type="submission" date="2016-10" db="EMBL/GenBank/DDBJ databases">
        <authorList>
            <person name="Varghese N."/>
            <person name="Submissions S."/>
        </authorList>
    </citation>
    <scope>NUCLEOTIDE SEQUENCE [LARGE SCALE GENOMIC DNA]</scope>
    <source>
        <strain evidence="3">NLAE-zl-G277</strain>
    </source>
</reference>
<dbReference type="EMBL" id="FOIM01000053">
    <property type="protein sequence ID" value="SEU20107.1"/>
    <property type="molecule type" value="Genomic_DNA"/>
</dbReference>
<feature type="compositionally biased region" description="Low complexity" evidence="1">
    <location>
        <begin position="38"/>
        <end position="54"/>
    </location>
</feature>
<evidence type="ECO:0000256" key="1">
    <source>
        <dbReference type="SAM" id="MobiDB-lite"/>
    </source>
</evidence>
<accession>A0A1I0K7U0</accession>
<protein>
    <recommendedName>
        <fullName evidence="4">Phage minor structural protein GP20</fullName>
    </recommendedName>
</protein>
<keyword evidence="3" id="KW-1185">Reference proteome</keyword>
<evidence type="ECO:0000313" key="3">
    <source>
        <dbReference type="Proteomes" id="UP000198508"/>
    </source>
</evidence>
<evidence type="ECO:0000313" key="2">
    <source>
        <dbReference type="EMBL" id="SEU20107.1"/>
    </source>
</evidence>
<dbReference type="RefSeq" id="WP_242956524.1">
    <property type="nucleotide sequence ID" value="NZ_FOIM01000053.1"/>
</dbReference>
<sequence length="220" mass="22715">MKFNRNSNFPMNLQLFADPAPAAGGGGNGGAGGGGAPAGQQAQSQQTQSQQAATPQIDYAKIQQMLEGTLSAKEDVALKAYFKQQGLSQEEAEQAMATFKAEKAKKQPDVSALQAQMTQAQAVAQQAQLQAAATLAAVTLGIDAKTIPYILKLADLSQVLGQDGKISDEAVNNALKKVLEDVPALKPQTAGSTGFIQVGAAGGLQQQATTDDALKKAFGL</sequence>